<organism evidence="1 2">
    <name type="scientific">Trichinella zimbabwensis</name>
    <dbReference type="NCBI Taxonomy" id="268475"/>
    <lineage>
        <taxon>Eukaryota</taxon>
        <taxon>Metazoa</taxon>
        <taxon>Ecdysozoa</taxon>
        <taxon>Nematoda</taxon>
        <taxon>Enoplea</taxon>
        <taxon>Dorylaimia</taxon>
        <taxon>Trichinellida</taxon>
        <taxon>Trichinellidae</taxon>
        <taxon>Trichinella</taxon>
    </lineage>
</organism>
<protein>
    <submittedName>
        <fullName evidence="1">Uncharacterized protein</fullName>
    </submittedName>
</protein>
<evidence type="ECO:0000313" key="1">
    <source>
        <dbReference type="EMBL" id="KRZ00666.1"/>
    </source>
</evidence>
<dbReference type="EMBL" id="JYDP01000424">
    <property type="protein sequence ID" value="KRZ00666.1"/>
    <property type="molecule type" value="Genomic_DNA"/>
</dbReference>
<proteinExistence type="predicted"/>
<evidence type="ECO:0000313" key="2">
    <source>
        <dbReference type="Proteomes" id="UP000055024"/>
    </source>
</evidence>
<keyword evidence="2" id="KW-1185">Reference proteome</keyword>
<comment type="caution">
    <text evidence="1">The sequence shown here is derived from an EMBL/GenBank/DDBJ whole genome shotgun (WGS) entry which is preliminary data.</text>
</comment>
<dbReference type="Proteomes" id="UP000055024">
    <property type="component" value="Unassembled WGS sequence"/>
</dbReference>
<gene>
    <name evidence="1" type="ORF">T11_11802</name>
</gene>
<accession>A0A0V1GRG4</accession>
<dbReference type="AlphaFoldDB" id="A0A0V1GRG4"/>
<sequence>MLLGGSAVTRKLLECADAIHCCQNKIQYLSSDESYRQVGRIERVIVTTNTRWDTEIC</sequence>
<reference evidence="1 2" key="1">
    <citation type="submission" date="2015-01" db="EMBL/GenBank/DDBJ databases">
        <title>Evolution of Trichinella species and genotypes.</title>
        <authorList>
            <person name="Korhonen P.K."/>
            <person name="Edoardo P."/>
            <person name="Giuseppe L.R."/>
            <person name="Gasser R.B."/>
        </authorList>
    </citation>
    <scope>NUCLEOTIDE SEQUENCE [LARGE SCALE GENOMIC DNA]</scope>
    <source>
        <strain evidence="1">ISS1029</strain>
    </source>
</reference>
<name>A0A0V1GRG4_9BILA</name>